<keyword evidence="2" id="KW-1185">Reference proteome</keyword>
<evidence type="ECO:0000313" key="2">
    <source>
        <dbReference type="Proteomes" id="UP001597045"/>
    </source>
</evidence>
<sequence>PTVRAACSVVSPQGRPYRENPAITAFYEDLLNPFGVGFDEESLRTGRNVFHQDLVDNLIDADDDAGSRKPDLIIVTHALPDVHPFTTVASHLNMVVGGGTAKSFSISEQGLAAPFTALRIAAAFHASGRSSLSMIAVLEQTTLPTRLPLVHDNELVDSGVVLLLGHGQGMRVAGVRTVMPGESVRDRIVALVGGQPGQTLVVAGSRVDADAIPDGLPVRWCDPATYCTSVWVELAEHHDAWRAEYSAVVLCDSEPRSGRTHLALLAGSTISAVPEGVRYAGFRRDS</sequence>
<name>A0ABW3M6L7_9PSEU</name>
<gene>
    <name evidence="1" type="ORF">ACFQ1S_12375</name>
</gene>
<comment type="caution">
    <text evidence="1">The sequence shown here is derived from an EMBL/GenBank/DDBJ whole genome shotgun (WGS) entry which is preliminary data.</text>
</comment>
<feature type="non-terminal residue" evidence="1">
    <location>
        <position position="1"/>
    </location>
</feature>
<accession>A0ABW3M6L7</accession>
<dbReference type="EMBL" id="JBHTIS010000597">
    <property type="protein sequence ID" value="MFD1046292.1"/>
    <property type="molecule type" value="Genomic_DNA"/>
</dbReference>
<evidence type="ECO:0000313" key="1">
    <source>
        <dbReference type="EMBL" id="MFD1046292.1"/>
    </source>
</evidence>
<dbReference type="Proteomes" id="UP001597045">
    <property type="component" value="Unassembled WGS sequence"/>
</dbReference>
<protein>
    <submittedName>
        <fullName evidence="1">Uncharacterized protein</fullName>
    </submittedName>
</protein>
<organism evidence="1 2">
    <name type="scientific">Kibdelosporangium lantanae</name>
    <dbReference type="NCBI Taxonomy" id="1497396"/>
    <lineage>
        <taxon>Bacteria</taxon>
        <taxon>Bacillati</taxon>
        <taxon>Actinomycetota</taxon>
        <taxon>Actinomycetes</taxon>
        <taxon>Pseudonocardiales</taxon>
        <taxon>Pseudonocardiaceae</taxon>
        <taxon>Kibdelosporangium</taxon>
    </lineage>
</organism>
<reference evidence="2" key="1">
    <citation type="journal article" date="2019" name="Int. J. Syst. Evol. Microbiol.">
        <title>The Global Catalogue of Microorganisms (GCM) 10K type strain sequencing project: providing services to taxonomists for standard genome sequencing and annotation.</title>
        <authorList>
            <consortium name="The Broad Institute Genomics Platform"/>
            <consortium name="The Broad Institute Genome Sequencing Center for Infectious Disease"/>
            <person name="Wu L."/>
            <person name="Ma J."/>
        </authorList>
    </citation>
    <scope>NUCLEOTIDE SEQUENCE [LARGE SCALE GENOMIC DNA]</scope>
    <source>
        <strain evidence="2">JCM 31486</strain>
    </source>
</reference>
<proteinExistence type="predicted"/>